<proteinExistence type="predicted"/>
<sequence>MGTCIIFSGNMNTCWEHIIFVGEMCSFLGPCIIYAGNMSSCCEHVSYMLGTWNMSYCWEHQILQNYISIC</sequence>
<accession>A0AAX6DUS3</accession>
<keyword evidence="2" id="KW-1185">Reference proteome</keyword>
<protein>
    <submittedName>
        <fullName evidence="1">Uncharacterized protein</fullName>
    </submittedName>
</protein>
<evidence type="ECO:0000313" key="1">
    <source>
        <dbReference type="EMBL" id="KAJ6795471.1"/>
    </source>
</evidence>
<organism evidence="1 2">
    <name type="scientific">Iris pallida</name>
    <name type="common">Sweet iris</name>
    <dbReference type="NCBI Taxonomy" id="29817"/>
    <lineage>
        <taxon>Eukaryota</taxon>
        <taxon>Viridiplantae</taxon>
        <taxon>Streptophyta</taxon>
        <taxon>Embryophyta</taxon>
        <taxon>Tracheophyta</taxon>
        <taxon>Spermatophyta</taxon>
        <taxon>Magnoliopsida</taxon>
        <taxon>Liliopsida</taxon>
        <taxon>Asparagales</taxon>
        <taxon>Iridaceae</taxon>
        <taxon>Iridoideae</taxon>
        <taxon>Irideae</taxon>
        <taxon>Iris</taxon>
    </lineage>
</organism>
<comment type="caution">
    <text evidence="1">The sequence shown here is derived from an EMBL/GenBank/DDBJ whole genome shotgun (WGS) entry which is preliminary data.</text>
</comment>
<reference evidence="1" key="1">
    <citation type="journal article" date="2023" name="GigaByte">
        <title>Genome assembly of the bearded iris, Iris pallida Lam.</title>
        <authorList>
            <person name="Bruccoleri R.E."/>
            <person name="Oakeley E.J."/>
            <person name="Faust A.M.E."/>
            <person name="Altorfer M."/>
            <person name="Dessus-Babus S."/>
            <person name="Burckhardt D."/>
            <person name="Oertli M."/>
            <person name="Naumann U."/>
            <person name="Petersen F."/>
            <person name="Wong J."/>
        </authorList>
    </citation>
    <scope>NUCLEOTIDE SEQUENCE</scope>
    <source>
        <strain evidence="1">GSM-AAB239-AS_SAM_17_03QT</strain>
    </source>
</reference>
<gene>
    <name evidence="1" type="ORF">M6B38_224650</name>
</gene>
<name>A0AAX6DUS3_IRIPA</name>
<dbReference type="EMBL" id="JANAVB010041817">
    <property type="protein sequence ID" value="KAJ6795471.1"/>
    <property type="molecule type" value="Genomic_DNA"/>
</dbReference>
<reference evidence="1" key="2">
    <citation type="submission" date="2023-04" db="EMBL/GenBank/DDBJ databases">
        <authorList>
            <person name="Bruccoleri R.E."/>
            <person name="Oakeley E.J."/>
            <person name="Faust A.-M."/>
            <person name="Dessus-Babus S."/>
            <person name="Altorfer M."/>
            <person name="Burckhardt D."/>
            <person name="Oertli M."/>
            <person name="Naumann U."/>
            <person name="Petersen F."/>
            <person name="Wong J."/>
        </authorList>
    </citation>
    <scope>NUCLEOTIDE SEQUENCE</scope>
    <source>
        <strain evidence="1">GSM-AAB239-AS_SAM_17_03QT</strain>
        <tissue evidence="1">Leaf</tissue>
    </source>
</reference>
<evidence type="ECO:0000313" key="2">
    <source>
        <dbReference type="Proteomes" id="UP001140949"/>
    </source>
</evidence>
<dbReference type="AlphaFoldDB" id="A0AAX6DUS3"/>
<dbReference type="Proteomes" id="UP001140949">
    <property type="component" value="Unassembled WGS sequence"/>
</dbReference>